<dbReference type="Pfam" id="PF07581">
    <property type="entry name" value="Glug"/>
    <property type="match status" value="3"/>
</dbReference>
<dbReference type="OrthoDB" id="5713099at2"/>
<feature type="region of interest" description="Disordered" evidence="1">
    <location>
        <begin position="20"/>
        <end position="112"/>
    </location>
</feature>
<feature type="compositionally biased region" description="Acidic residues" evidence="1">
    <location>
        <begin position="92"/>
        <end position="111"/>
    </location>
</feature>
<evidence type="ECO:0000256" key="2">
    <source>
        <dbReference type="SAM" id="SignalP"/>
    </source>
</evidence>
<organism evidence="4 5">
    <name type="scientific">Reinekea thalattae</name>
    <dbReference type="NCBI Taxonomy" id="2593301"/>
    <lineage>
        <taxon>Bacteria</taxon>
        <taxon>Pseudomonadati</taxon>
        <taxon>Pseudomonadota</taxon>
        <taxon>Gammaproteobacteria</taxon>
        <taxon>Oceanospirillales</taxon>
        <taxon>Saccharospirillaceae</taxon>
        <taxon>Reinekea</taxon>
    </lineage>
</organism>
<dbReference type="Gene3D" id="4.10.1080.10">
    <property type="entry name" value="TSP type-3 repeat"/>
    <property type="match status" value="1"/>
</dbReference>
<dbReference type="InterPro" id="IPR028974">
    <property type="entry name" value="TSP_type-3_rpt"/>
</dbReference>
<proteinExistence type="predicted"/>
<dbReference type="InterPro" id="IPR011493">
    <property type="entry name" value="GLUG"/>
</dbReference>
<dbReference type="EMBL" id="VKAD01000001">
    <property type="protein sequence ID" value="TXR53811.1"/>
    <property type="molecule type" value="Genomic_DNA"/>
</dbReference>
<feature type="chain" id="PRO_5022794947" evidence="2">
    <location>
        <begin position="23"/>
        <end position="472"/>
    </location>
</feature>
<dbReference type="PROSITE" id="PS51257">
    <property type="entry name" value="PROKAR_LIPOPROTEIN"/>
    <property type="match status" value="1"/>
</dbReference>
<name>A0A5C8Z9I2_9GAMM</name>
<evidence type="ECO:0000259" key="3">
    <source>
        <dbReference type="Pfam" id="PF07581"/>
    </source>
</evidence>
<evidence type="ECO:0000256" key="1">
    <source>
        <dbReference type="SAM" id="MobiDB-lite"/>
    </source>
</evidence>
<keyword evidence="2" id="KW-0732">Signal</keyword>
<feature type="domain" description="GLUG" evidence="3">
    <location>
        <begin position="291"/>
        <end position="313"/>
    </location>
</feature>
<accession>A0A5C8Z9I2</accession>
<sequence length="472" mass="48598">MKPLHLIFVCSLVFLVSCSSSSDNSSPADTDGDGVSDNVDAFPNDPAETTDTDGDGVGDNADVFPNDPSETTDTDSDGVGDNADAFPNDPSETTDTDNDGVGDNADVDDDNNGLIEISSLEQLDWIRNNLAGTSLDDGISLNGSDEGCYIVTGCNGYELTQDLDFDTNGDGVMNADDTYYDYDGDSSNSGWLPIGTEAAPFTAIFDGNDFEVFNLYINRAATDAETSGENIGLFGYVNRTSTNAEIRNIGLTGELMSVTGDKYTGGLIGTADYTNITASYATGEVTGDKDAGGLIGNAYETNITASYATGSVTGDSYTGGFAGVSAYSSITASYATGTVTGVNNTGGFVGEIGFGSIVASYATGAVIGSNYTGGFAGSSFNGLVAGHWATDNSGQIEAIGDNSGTTDDSIGATLDQLQCPTSANNIICLSETTGETLYAGWDAIDHDSDSATDPISPWVFGDSDTLPTLSFD</sequence>
<keyword evidence="5" id="KW-1185">Reference proteome</keyword>
<comment type="caution">
    <text evidence="4">The sequence shown here is derived from an EMBL/GenBank/DDBJ whole genome shotgun (WGS) entry which is preliminary data.</text>
</comment>
<protein>
    <submittedName>
        <fullName evidence="4">MFS transporter</fullName>
    </submittedName>
</protein>
<dbReference type="AlphaFoldDB" id="A0A5C8Z9I2"/>
<evidence type="ECO:0000313" key="4">
    <source>
        <dbReference type="EMBL" id="TXR53811.1"/>
    </source>
</evidence>
<dbReference type="Proteomes" id="UP000321764">
    <property type="component" value="Unassembled WGS sequence"/>
</dbReference>
<evidence type="ECO:0000313" key="5">
    <source>
        <dbReference type="Proteomes" id="UP000321764"/>
    </source>
</evidence>
<feature type="domain" description="GLUG" evidence="3">
    <location>
        <begin position="263"/>
        <end position="286"/>
    </location>
</feature>
<dbReference type="GO" id="GO:0005509">
    <property type="term" value="F:calcium ion binding"/>
    <property type="evidence" value="ECO:0007669"/>
    <property type="project" value="InterPro"/>
</dbReference>
<dbReference type="Gene3D" id="2.160.20.110">
    <property type="match status" value="1"/>
</dbReference>
<dbReference type="SUPFAM" id="SSF103647">
    <property type="entry name" value="TSP type-3 repeat"/>
    <property type="match status" value="1"/>
</dbReference>
<feature type="signal peptide" evidence="2">
    <location>
        <begin position="1"/>
        <end position="22"/>
    </location>
</feature>
<dbReference type="RefSeq" id="WP_147713210.1">
    <property type="nucleotide sequence ID" value="NZ_VKAD01000001.1"/>
</dbReference>
<gene>
    <name evidence="4" type="ORF">FME95_04435</name>
</gene>
<feature type="domain" description="GLUG" evidence="3">
    <location>
        <begin position="315"/>
        <end position="340"/>
    </location>
</feature>
<reference evidence="4 5" key="1">
    <citation type="submission" date="2019-07" db="EMBL/GenBank/DDBJ databases">
        <title>Reinekea sp. strain SSH23 genome sequencing and assembly.</title>
        <authorList>
            <person name="Kim I."/>
        </authorList>
    </citation>
    <scope>NUCLEOTIDE SEQUENCE [LARGE SCALE GENOMIC DNA]</scope>
    <source>
        <strain evidence="4 5">SSH23</strain>
    </source>
</reference>